<evidence type="ECO:0000259" key="4">
    <source>
        <dbReference type="Pfam" id="PF05378"/>
    </source>
</evidence>
<dbReference type="Pfam" id="PF05378">
    <property type="entry name" value="Hydant_A_N"/>
    <property type="match status" value="1"/>
</dbReference>
<dbReference type="KEGG" id="kmn:HW532_20525"/>
<protein>
    <submittedName>
        <fullName evidence="6">Hydantoinase B/oxoprolinase family protein</fullName>
    </submittedName>
</protein>
<name>A0A7S8C7P7_9HYPH</name>
<dbReference type="InterPro" id="IPR049517">
    <property type="entry name" value="ACX-like_C"/>
</dbReference>
<feature type="domain" description="Hydantoinase A/oxoprolinase" evidence="2">
    <location>
        <begin position="207"/>
        <end position="520"/>
    </location>
</feature>
<reference evidence="6 7" key="1">
    <citation type="submission" date="2020-06" db="EMBL/GenBank/DDBJ databases">
        <title>Genome sequence of 2 isolates from Red Sea Mangroves.</title>
        <authorList>
            <person name="Sefrji F."/>
            <person name="Michoud G."/>
            <person name="Merlino G."/>
            <person name="Daffonchio D."/>
        </authorList>
    </citation>
    <scope>NUCLEOTIDE SEQUENCE [LARGE SCALE GENOMIC DNA]</scope>
    <source>
        <strain evidence="6 7">R1DC25</strain>
    </source>
</reference>
<dbReference type="Pfam" id="PF01968">
    <property type="entry name" value="Hydantoinase_A"/>
    <property type="match status" value="1"/>
</dbReference>
<gene>
    <name evidence="6" type="ORF">HW532_20525</name>
</gene>
<keyword evidence="7" id="KW-1185">Reference proteome</keyword>
<comment type="similarity">
    <text evidence="1">Belongs to the oxoprolinase family.</text>
</comment>
<dbReference type="Pfam" id="PF02538">
    <property type="entry name" value="Hydantoinase_B"/>
    <property type="match status" value="1"/>
</dbReference>
<evidence type="ECO:0000313" key="7">
    <source>
        <dbReference type="Proteomes" id="UP000593594"/>
    </source>
</evidence>
<accession>A0A7S8C7P7</accession>
<evidence type="ECO:0000313" key="6">
    <source>
        <dbReference type="EMBL" id="QPC44872.1"/>
    </source>
</evidence>
<dbReference type="PANTHER" id="PTHR11365">
    <property type="entry name" value="5-OXOPROLINASE RELATED"/>
    <property type="match status" value="1"/>
</dbReference>
<dbReference type="AlphaFoldDB" id="A0A7S8C7P7"/>
<evidence type="ECO:0000259" key="3">
    <source>
        <dbReference type="Pfam" id="PF02538"/>
    </source>
</evidence>
<organism evidence="6 7">
    <name type="scientific">Kaustia mangrovi</name>
    <dbReference type="NCBI Taxonomy" id="2593653"/>
    <lineage>
        <taxon>Bacteria</taxon>
        <taxon>Pseudomonadati</taxon>
        <taxon>Pseudomonadota</taxon>
        <taxon>Alphaproteobacteria</taxon>
        <taxon>Hyphomicrobiales</taxon>
        <taxon>Parvibaculaceae</taxon>
        <taxon>Kaustia</taxon>
    </lineage>
</organism>
<evidence type="ECO:0000256" key="1">
    <source>
        <dbReference type="ARBA" id="ARBA00010403"/>
    </source>
</evidence>
<proteinExistence type="inferred from homology"/>
<dbReference type="GO" id="GO:0017168">
    <property type="term" value="F:5-oxoprolinase (ATP-hydrolyzing) activity"/>
    <property type="evidence" value="ECO:0007669"/>
    <property type="project" value="TreeGrafter"/>
</dbReference>
<dbReference type="EMBL" id="CP058214">
    <property type="protein sequence ID" value="QPC44872.1"/>
    <property type="molecule type" value="Genomic_DNA"/>
</dbReference>
<dbReference type="InterPro" id="IPR045079">
    <property type="entry name" value="Oxoprolinase-like"/>
</dbReference>
<dbReference type="Pfam" id="PF19278">
    <property type="entry name" value="Hydant_A_C"/>
    <property type="match status" value="1"/>
</dbReference>
<feature type="domain" description="Acetophenone carboxylase-like C-terminal" evidence="5">
    <location>
        <begin position="534"/>
        <end position="691"/>
    </location>
</feature>
<dbReference type="PANTHER" id="PTHR11365:SF23">
    <property type="entry name" value="HYPOTHETICAL 5-OXOPROLINASE (EUROFUNG)-RELATED"/>
    <property type="match status" value="1"/>
</dbReference>
<dbReference type="InterPro" id="IPR003692">
    <property type="entry name" value="Hydantoinase_B"/>
</dbReference>
<dbReference type="Proteomes" id="UP000593594">
    <property type="component" value="Chromosome"/>
</dbReference>
<dbReference type="GO" id="GO:0006749">
    <property type="term" value="P:glutathione metabolic process"/>
    <property type="evidence" value="ECO:0007669"/>
    <property type="project" value="TreeGrafter"/>
</dbReference>
<evidence type="ECO:0000259" key="5">
    <source>
        <dbReference type="Pfam" id="PF19278"/>
    </source>
</evidence>
<evidence type="ECO:0000259" key="2">
    <source>
        <dbReference type="Pfam" id="PF01968"/>
    </source>
</evidence>
<dbReference type="InterPro" id="IPR002821">
    <property type="entry name" value="Hydantoinase_A"/>
</dbReference>
<feature type="domain" description="Hydantoinase B/oxoprolinase" evidence="3">
    <location>
        <begin position="717"/>
        <end position="1222"/>
    </location>
</feature>
<dbReference type="GO" id="GO:0005829">
    <property type="term" value="C:cytosol"/>
    <property type="evidence" value="ECO:0007669"/>
    <property type="project" value="TreeGrafter"/>
</dbReference>
<dbReference type="RefSeq" id="WP_213162243.1">
    <property type="nucleotide sequence ID" value="NZ_CP058214.1"/>
</dbReference>
<feature type="domain" description="Hydantoinase/oxoprolinase N-terminal" evidence="4">
    <location>
        <begin position="9"/>
        <end position="188"/>
    </location>
</feature>
<dbReference type="InterPro" id="IPR008040">
    <property type="entry name" value="Hydant_A_N"/>
</dbReference>
<sequence>MDNGAKWDFWIDRGGTFTDIVARTPEGGITAHKLLSENPEAYEDAAIHGIRELMGLSPGAPIPAEKINTVKMGTTVATNALLERKGDRTVLVTTRGFKDALEIGYQARPRLFDRHIVKPELLYERVVEVDERADAAGNVLLPLDPDSARKGLQEAYDAGIRAAAIVFMHGYRFADHERAVAGIAREIGFTQISVSHEVSPLMKLVGRGDTTVVDAYLSPILRRYVNRVARALQGTAEAPARTASAAADGPGTASAYEEVAEAACHLMFMQSHGGLTAAELFQGKDAILSGPAGGVVGAIETSRIAGFDRIIGFDMGGTSTDVSHFDGDYERVFETEVAGVRMRAPMMRIHTVAAGGGSILHYDGSRFRVGPDSAGADPGPTCYRRGGPLAVTDANVMLGKIMPDHFPAIFGPNGDERLDREAVREAFSELAREIGDGRSGEDVAEGFLKIAVENMANAIKKISVERGYDITRYALTCFGGAGAQHACLIADTLGMTKVLIHPLAGVLSAYGMGLADVRANRQQAVEEPLDGALVESLQALADRLQGENAAELESQGIARERTATFVRAQIRYRGTDTPLLVAFGGADAMRAEFEAAHKAQFGFVTPEKDVMVEALIVETVGGGERKDEPDSPARDGAPAAIDTTRIFAGGEWLDAPVFDRERLKPGQRVDGPAIVIEKHNTVVVEHGWQAEITPKLHLVMTRVKALPKRVAIGTKADPVMLEVFNNLFMSIAEQMGVTLEKTAYSVNIKERLDFSCAVFDHNAQLIANAPHMPVHLGSMDRSVEAIVAQNPEIRPGDVFALNAPYNGGTHLPDITVVTPVFDDEGERLLFYVASRGHHADVGGKAPGSMTPRATTIEEEGVVIDNFKLIDRGRFRERELYELLSSGPYPCRNPDQNVADLRAQIAANEKGVQELKKMVAQFGLDVVQAYMGHVQDNAEESVRRVIDALHASEFSYEMDQGTVIKVKITVDKETRSARVDFTGTSPQQTSNFNAPRPVTRAATLYVFRCMVNDQIPMNAGCLKPIELVIPDDCMLAPVYPAAVVAGNVETSQAVTDTLFGALGAMAAAQGTMNNTNFGNDRYQYYETVCGGSGAGPGFDGTSAVHTHMTNTRLTDPEVLELRYPVILETFEVRRGSGGKGEWHGGDGTTRVIRFLEEMEVSLLTGHRRVPPFGLADGEPGECGANAVRRADGTVEPLEGCDQTVCRPGDALMLKTPSGGGYGKA</sequence>